<keyword evidence="1" id="KW-0472">Membrane</keyword>
<name>A0A8E1S0Z0_9GAMM</name>
<keyword evidence="1" id="KW-0812">Transmembrane</keyword>
<comment type="caution">
    <text evidence="2">The sequence shown here is derived from an EMBL/GenBank/DDBJ whole genome shotgun (WGS) entry which is preliminary data.</text>
</comment>
<feature type="transmembrane region" description="Helical" evidence="1">
    <location>
        <begin position="41"/>
        <end position="67"/>
    </location>
</feature>
<dbReference type="Proteomes" id="UP000071979">
    <property type="component" value="Unassembled WGS sequence"/>
</dbReference>
<evidence type="ECO:0000313" key="2">
    <source>
        <dbReference type="EMBL" id="KTS68977.1"/>
    </source>
</evidence>
<sequence>MKRILLLIVLTLGYAIIIPEIMFRFLSESSYMLSGKLVNPFHVFLSTIDALIIATILLSAFLSWLTLKLIASIAKR</sequence>
<accession>A0A8E1S0Z0</accession>
<organism evidence="2 3">
    <name type="scientific">Pantoea dispersa</name>
    <dbReference type="NCBI Taxonomy" id="59814"/>
    <lineage>
        <taxon>Bacteria</taxon>
        <taxon>Pseudomonadati</taxon>
        <taxon>Pseudomonadota</taxon>
        <taxon>Gammaproteobacteria</taxon>
        <taxon>Enterobacterales</taxon>
        <taxon>Erwiniaceae</taxon>
        <taxon>Pantoea</taxon>
    </lineage>
</organism>
<keyword evidence="1" id="KW-1133">Transmembrane helix</keyword>
<reference evidence="2 3" key="1">
    <citation type="journal article" date="2016" name="Front. Microbiol.">
        <title>Genomic Resource of Rice Seed Associated Bacteria.</title>
        <authorList>
            <person name="Midha S."/>
            <person name="Bansal K."/>
            <person name="Sharma S."/>
            <person name="Kumar N."/>
            <person name="Patil P.P."/>
            <person name="Chaudhry V."/>
            <person name="Patil P.B."/>
        </authorList>
    </citation>
    <scope>NUCLEOTIDE SEQUENCE [LARGE SCALE GENOMIC DNA]</scope>
    <source>
        <strain evidence="2 3">SA3</strain>
    </source>
</reference>
<proteinExistence type="predicted"/>
<protein>
    <submittedName>
        <fullName evidence="2">Uncharacterized protein</fullName>
    </submittedName>
</protein>
<evidence type="ECO:0000256" key="1">
    <source>
        <dbReference type="SAM" id="Phobius"/>
    </source>
</evidence>
<dbReference type="EMBL" id="LDSE01000008">
    <property type="protein sequence ID" value="KTS68977.1"/>
    <property type="molecule type" value="Genomic_DNA"/>
</dbReference>
<gene>
    <name evidence="2" type="ORF">SA3R_04170</name>
</gene>
<dbReference type="AlphaFoldDB" id="A0A8E1S0Z0"/>
<evidence type="ECO:0000313" key="3">
    <source>
        <dbReference type="Proteomes" id="UP000071979"/>
    </source>
</evidence>